<dbReference type="OrthoDB" id="9771372at2"/>
<proteinExistence type="predicted"/>
<dbReference type="InterPro" id="IPR025662">
    <property type="entry name" value="Sigma_54_int_dom_ATP-bd_1"/>
</dbReference>
<evidence type="ECO:0000256" key="2">
    <source>
        <dbReference type="ARBA" id="ARBA00022797"/>
    </source>
</evidence>
<protein>
    <recommendedName>
        <fullName evidence="4">HTH-type transcriptional regulatory protein TyrR</fullName>
    </recommendedName>
</protein>
<keyword evidence="3" id="KW-0067">ATP-binding</keyword>
<dbReference type="AlphaFoldDB" id="A0A8J3APT9"/>
<dbReference type="InterPro" id="IPR025943">
    <property type="entry name" value="Sigma_54_int_dom_ATP-bd_2"/>
</dbReference>
<dbReference type="Pfam" id="PF25601">
    <property type="entry name" value="AAA_lid_14"/>
    <property type="match status" value="1"/>
</dbReference>
<dbReference type="Gene3D" id="1.10.10.60">
    <property type="entry name" value="Homeodomain-like"/>
    <property type="match status" value="1"/>
</dbReference>
<dbReference type="InterPro" id="IPR030828">
    <property type="entry name" value="HTH_TyrR"/>
</dbReference>
<dbReference type="SMART" id="SM00091">
    <property type="entry name" value="PAS"/>
    <property type="match status" value="2"/>
</dbReference>
<dbReference type="PROSITE" id="PS00675">
    <property type="entry name" value="SIGMA54_INTERACT_1"/>
    <property type="match status" value="1"/>
</dbReference>
<dbReference type="PANTHER" id="PTHR32071:SF57">
    <property type="entry name" value="C4-DICARBOXYLATE TRANSPORT TRANSCRIPTIONAL REGULATORY PROTEIN DCTD"/>
    <property type="match status" value="1"/>
</dbReference>
<dbReference type="Pfam" id="PF18024">
    <property type="entry name" value="HTH_50"/>
    <property type="match status" value="1"/>
</dbReference>
<dbReference type="InterPro" id="IPR058031">
    <property type="entry name" value="AAA_lid_NorR"/>
</dbReference>
<dbReference type="EMBL" id="BMHB01000004">
    <property type="protein sequence ID" value="GGI17903.1"/>
    <property type="molecule type" value="Genomic_DNA"/>
</dbReference>
<reference evidence="9" key="1">
    <citation type="journal article" date="2019" name="Int. J. Syst. Evol. Microbiol.">
        <title>The Global Catalogue of Microorganisms (GCM) 10K type strain sequencing project: providing services to taxonomists for standard genome sequencing and annotation.</title>
        <authorList>
            <consortium name="The Broad Institute Genomics Platform"/>
            <consortium name="The Broad Institute Genome Sequencing Center for Infectious Disease"/>
            <person name="Wu L."/>
            <person name="Ma J."/>
        </authorList>
    </citation>
    <scope>NUCLEOTIDE SEQUENCE [LARGE SCALE GENOMIC DNA]</scope>
    <source>
        <strain evidence="9">CGMCC 1.14993</strain>
    </source>
</reference>
<dbReference type="GO" id="GO:0006355">
    <property type="term" value="P:regulation of DNA-templated transcription"/>
    <property type="evidence" value="ECO:0007669"/>
    <property type="project" value="InterPro"/>
</dbReference>
<feature type="domain" description="PAC" evidence="7">
    <location>
        <begin position="179"/>
        <end position="229"/>
    </location>
</feature>
<evidence type="ECO:0000256" key="1">
    <source>
        <dbReference type="ARBA" id="ARBA00022741"/>
    </source>
</evidence>
<dbReference type="Gene3D" id="3.40.50.300">
    <property type="entry name" value="P-loop containing nucleotide triphosphate hydrolases"/>
    <property type="match status" value="1"/>
</dbReference>
<dbReference type="SUPFAM" id="SSF52540">
    <property type="entry name" value="P-loop containing nucleoside triphosphate hydrolases"/>
    <property type="match status" value="1"/>
</dbReference>
<evidence type="ECO:0000256" key="4">
    <source>
        <dbReference type="ARBA" id="ARBA00029500"/>
    </source>
</evidence>
<evidence type="ECO:0000313" key="9">
    <source>
        <dbReference type="Proteomes" id="UP000626244"/>
    </source>
</evidence>
<dbReference type="GO" id="GO:0005524">
    <property type="term" value="F:ATP binding"/>
    <property type="evidence" value="ECO:0007669"/>
    <property type="project" value="UniProtKB-KW"/>
</dbReference>
<dbReference type="InterPro" id="IPR009057">
    <property type="entry name" value="Homeodomain-like_sf"/>
</dbReference>
<name>A0A8J3APT9_9BACI</name>
<dbReference type="Gene3D" id="3.30.450.20">
    <property type="entry name" value="PAS domain"/>
    <property type="match status" value="1"/>
</dbReference>
<comment type="caution">
    <text evidence="8">The sequence shown here is derived from an EMBL/GenBank/DDBJ whole genome shotgun (WGS) entry which is preliminary data.</text>
</comment>
<dbReference type="PROSITE" id="PS50113">
    <property type="entry name" value="PAC"/>
    <property type="match status" value="1"/>
</dbReference>
<keyword evidence="9" id="KW-1185">Reference proteome</keyword>
<feature type="domain" description="Sigma-54 factor interaction" evidence="5">
    <location>
        <begin position="251"/>
        <end position="480"/>
    </location>
</feature>
<dbReference type="InterPro" id="IPR035965">
    <property type="entry name" value="PAS-like_dom_sf"/>
</dbReference>
<evidence type="ECO:0000313" key="8">
    <source>
        <dbReference type="EMBL" id="GGI17903.1"/>
    </source>
</evidence>
<evidence type="ECO:0000259" key="7">
    <source>
        <dbReference type="PROSITE" id="PS50113"/>
    </source>
</evidence>
<evidence type="ECO:0000259" key="5">
    <source>
        <dbReference type="PROSITE" id="PS50045"/>
    </source>
</evidence>
<keyword evidence="1" id="KW-0547">Nucleotide-binding</keyword>
<dbReference type="InterPro" id="IPR002078">
    <property type="entry name" value="Sigma_54_int"/>
</dbReference>
<dbReference type="PANTHER" id="PTHR32071">
    <property type="entry name" value="TRANSCRIPTIONAL REGULATORY PROTEIN"/>
    <property type="match status" value="1"/>
</dbReference>
<dbReference type="NCBIfam" id="TIGR00229">
    <property type="entry name" value="sensory_box"/>
    <property type="match status" value="1"/>
</dbReference>
<dbReference type="InterPro" id="IPR000014">
    <property type="entry name" value="PAS"/>
</dbReference>
<dbReference type="PROSITE" id="PS50112">
    <property type="entry name" value="PAS"/>
    <property type="match status" value="1"/>
</dbReference>
<keyword evidence="2" id="KW-0058">Aromatic hydrocarbons catabolism</keyword>
<sequence length="563" mass="64075">MVDFQEFCKHLPFGLLIVNYKGEIIYKSQICENLLNNSDPNIKHIQDILPDSSIIKVIKEGKFDISPYKLKEEMYLIQIALEPGKLGGILFIPEGVIQDIINASPRVLELKHELESIMNLSGELVTISDSNGIILRVNNACEQIVGVKEHDLIGKSVYEMEKSGVITSSSTKYVLEKKQKVTMKQTTKSGRRLMVDGYPIFNNDGSLNKVINISKDVTEISILKKRLEETKNLLDYYQKELYVFQKSEQEIVYQSKAMEKLYDLACRIADVDATIFLHGETGVGKEVLARTIHNLSNRKDAPFIKVNCGAIPESIMESELFGYSKGTFTGGHKEGKKGLALAAHKGTLFLDEIGELPLNLQAKLLQLLQEKQFTPLGSTSPVQVDVRFITATNRNLEEMVREGSFREDLYYRLYVIPIAVPSLAERKEDIPFLINYFAEKYSHKYNHYKTFHPEVIQLFVDHKWKGNVRELQNTVERLILTVPSSQIEMHHLPDKLINTKTKVRGNMNLKQAMEQFEKQILIQTLETSATMREASKKLGVDASTITRKVKKYGINIAKLQFLL</sequence>
<dbReference type="Proteomes" id="UP000626244">
    <property type="component" value="Unassembled WGS sequence"/>
</dbReference>
<dbReference type="RefSeq" id="WP_088003107.1">
    <property type="nucleotide sequence ID" value="NZ_BMHB01000004.1"/>
</dbReference>
<dbReference type="Gene3D" id="1.10.8.60">
    <property type="match status" value="1"/>
</dbReference>
<dbReference type="Pfam" id="PF13426">
    <property type="entry name" value="PAS_9"/>
    <property type="match status" value="1"/>
</dbReference>
<organism evidence="8 9">
    <name type="scientific">Gottfriedia solisilvae</name>
    <dbReference type="NCBI Taxonomy" id="1516104"/>
    <lineage>
        <taxon>Bacteria</taxon>
        <taxon>Bacillati</taxon>
        <taxon>Bacillota</taxon>
        <taxon>Bacilli</taxon>
        <taxon>Bacillales</taxon>
        <taxon>Bacillaceae</taxon>
        <taxon>Gottfriedia</taxon>
    </lineage>
</organism>
<evidence type="ECO:0000259" key="6">
    <source>
        <dbReference type="PROSITE" id="PS50112"/>
    </source>
</evidence>
<dbReference type="InterPro" id="IPR000700">
    <property type="entry name" value="PAS-assoc_C"/>
</dbReference>
<dbReference type="CDD" id="cd00009">
    <property type="entry name" value="AAA"/>
    <property type="match status" value="1"/>
</dbReference>
<dbReference type="InterPro" id="IPR003593">
    <property type="entry name" value="AAA+_ATPase"/>
</dbReference>
<dbReference type="Pfam" id="PF00158">
    <property type="entry name" value="Sigma54_activat"/>
    <property type="match status" value="1"/>
</dbReference>
<dbReference type="CDD" id="cd00130">
    <property type="entry name" value="PAS"/>
    <property type="match status" value="1"/>
</dbReference>
<dbReference type="SUPFAM" id="SSF46689">
    <property type="entry name" value="Homeodomain-like"/>
    <property type="match status" value="1"/>
</dbReference>
<accession>A0A8J3APT9</accession>
<feature type="domain" description="PAS" evidence="6">
    <location>
        <begin position="110"/>
        <end position="160"/>
    </location>
</feature>
<dbReference type="FunFam" id="3.40.50.300:FF:000006">
    <property type="entry name" value="DNA-binding transcriptional regulator NtrC"/>
    <property type="match status" value="1"/>
</dbReference>
<dbReference type="PROSITE" id="PS00676">
    <property type="entry name" value="SIGMA54_INTERACT_2"/>
    <property type="match status" value="1"/>
</dbReference>
<gene>
    <name evidence="8" type="ORF">GCM10007380_40260</name>
</gene>
<dbReference type="SMART" id="SM00382">
    <property type="entry name" value="AAA"/>
    <property type="match status" value="1"/>
</dbReference>
<dbReference type="PROSITE" id="PS50045">
    <property type="entry name" value="SIGMA54_INTERACT_4"/>
    <property type="match status" value="1"/>
</dbReference>
<evidence type="ECO:0000256" key="3">
    <source>
        <dbReference type="ARBA" id="ARBA00022840"/>
    </source>
</evidence>
<dbReference type="SUPFAM" id="SSF55785">
    <property type="entry name" value="PYP-like sensor domain (PAS domain)"/>
    <property type="match status" value="1"/>
</dbReference>
<dbReference type="GO" id="GO:0003677">
    <property type="term" value="F:DNA binding"/>
    <property type="evidence" value="ECO:0007669"/>
    <property type="project" value="UniProtKB-KW"/>
</dbReference>
<dbReference type="InterPro" id="IPR027417">
    <property type="entry name" value="P-loop_NTPase"/>
</dbReference>